<evidence type="ECO:0000313" key="2">
    <source>
        <dbReference type="Proteomes" id="UP001596223"/>
    </source>
</evidence>
<dbReference type="InterPro" id="IPR011042">
    <property type="entry name" value="6-blade_b-propeller_TolB-like"/>
</dbReference>
<reference evidence="2" key="1">
    <citation type="journal article" date="2019" name="Int. J. Syst. Evol. Microbiol.">
        <title>The Global Catalogue of Microorganisms (GCM) 10K type strain sequencing project: providing services to taxonomists for standard genome sequencing and annotation.</title>
        <authorList>
            <consortium name="The Broad Institute Genomics Platform"/>
            <consortium name="The Broad Institute Genome Sequencing Center for Infectious Disease"/>
            <person name="Wu L."/>
            <person name="Ma J."/>
        </authorList>
    </citation>
    <scope>NUCLEOTIDE SEQUENCE [LARGE SCALE GENOMIC DNA]</scope>
    <source>
        <strain evidence="2">CCUG 36956</strain>
    </source>
</reference>
<dbReference type="Proteomes" id="UP001596223">
    <property type="component" value="Unassembled WGS sequence"/>
</dbReference>
<dbReference type="EMBL" id="JBHSQN010000005">
    <property type="protein sequence ID" value="MFC6011582.1"/>
    <property type="molecule type" value="Genomic_DNA"/>
</dbReference>
<dbReference type="Gene3D" id="2.120.10.30">
    <property type="entry name" value="TolB, C-terminal domain"/>
    <property type="match status" value="1"/>
</dbReference>
<evidence type="ECO:0008006" key="3">
    <source>
        <dbReference type="Google" id="ProtNLM"/>
    </source>
</evidence>
<comment type="caution">
    <text evidence="1">The sequence shown here is derived from an EMBL/GenBank/DDBJ whole genome shotgun (WGS) entry which is preliminary data.</text>
</comment>
<dbReference type="InterPro" id="IPR000033">
    <property type="entry name" value="LDLR_classB_rpt"/>
</dbReference>
<organism evidence="1 2">
    <name type="scientific">Nocardia lasii</name>
    <dbReference type="NCBI Taxonomy" id="1616107"/>
    <lineage>
        <taxon>Bacteria</taxon>
        <taxon>Bacillati</taxon>
        <taxon>Actinomycetota</taxon>
        <taxon>Actinomycetes</taxon>
        <taxon>Mycobacteriales</taxon>
        <taxon>Nocardiaceae</taxon>
        <taxon>Nocardia</taxon>
    </lineage>
</organism>
<dbReference type="PANTHER" id="PTHR46513:SF13">
    <property type="entry name" value="EGF-LIKE DOMAIN-CONTAINING PROTEIN"/>
    <property type="match status" value="1"/>
</dbReference>
<accession>A0ABW1JQ64</accession>
<sequence>MTEIVALDLAAGAMHAVSLDGKNVRTIVDGLDRFPDGVVVDKLRGHIYWTNMGTPDAVPKPGTEPEFFSRNGSIERVDLDGGNRTTIVEIGGFTTGKQIAADFESGRLYWCDREGMQVLTCDLNGDDLHPVVVTGSGDADAHVVRNWCVGIALDLDRRLLYWTQKGAPKAGDGRIFRVPIDLPAGADPAARTDIELLWSDLPEPIDIELHGVGDLVWTDRGAAPRGNALYEAQVQPEVGTPEIISTGYHEAIGVAGFDSRFYVSDLGGTIRLVDVGTGTDTDLVRIGRPLTGLALADL</sequence>
<evidence type="ECO:0000313" key="1">
    <source>
        <dbReference type="EMBL" id="MFC6011582.1"/>
    </source>
</evidence>
<dbReference type="PANTHER" id="PTHR46513">
    <property type="entry name" value="VITELLOGENIN RECEPTOR-LIKE PROTEIN-RELATED-RELATED"/>
    <property type="match status" value="1"/>
</dbReference>
<dbReference type="RefSeq" id="WP_378603511.1">
    <property type="nucleotide sequence ID" value="NZ_JBHSQN010000005.1"/>
</dbReference>
<gene>
    <name evidence="1" type="ORF">ACFP3H_11015</name>
</gene>
<keyword evidence="2" id="KW-1185">Reference proteome</keyword>
<name>A0ABW1JQ64_9NOCA</name>
<protein>
    <recommendedName>
        <fullName evidence="3">3-hydroxyacyl-CoA dehydrogenase</fullName>
    </recommendedName>
</protein>
<dbReference type="SUPFAM" id="SSF63825">
    <property type="entry name" value="YWTD domain"/>
    <property type="match status" value="1"/>
</dbReference>
<dbReference type="InterPro" id="IPR050778">
    <property type="entry name" value="Cueball_EGF_LRP_Nidogen"/>
</dbReference>
<proteinExistence type="predicted"/>
<dbReference type="SMART" id="SM00135">
    <property type="entry name" value="LY"/>
    <property type="match status" value="3"/>
</dbReference>